<dbReference type="InterPro" id="IPR020568">
    <property type="entry name" value="Ribosomal_Su5_D2-typ_SF"/>
</dbReference>
<evidence type="ECO:0000313" key="5">
    <source>
        <dbReference type="Proteomes" id="UP001073122"/>
    </source>
</evidence>
<proteinExistence type="predicted"/>
<dbReference type="Proteomes" id="UP001073122">
    <property type="component" value="Unassembled WGS sequence"/>
</dbReference>
<sequence length="152" mass="17599">MSEQFIKRALIGAVTFHEINQKIIDWNYSDIEGEGFYYKLLSGRYGHVKLKISKIENFENIIIEWNDTAQIPEEFREIILKTLGFFISYIEGLKGKQQSLKIEIIDGSSHSVDSSNLGYEIATKFALHDCFGNLKKEISESDRKLIARFKEK</sequence>
<accession>A0ABT3XMZ6</accession>
<dbReference type="SUPFAM" id="SSF54211">
    <property type="entry name" value="Ribosomal protein S5 domain 2-like"/>
    <property type="match status" value="1"/>
</dbReference>
<dbReference type="RefSeq" id="WP_267264343.1">
    <property type="nucleotide sequence ID" value="NZ_JAOVZW010000003.1"/>
</dbReference>
<evidence type="ECO:0000256" key="2">
    <source>
        <dbReference type="ARBA" id="ARBA00023134"/>
    </source>
</evidence>
<gene>
    <name evidence="4" type="ORF">OF897_03685</name>
</gene>
<feature type="domain" description="Translation elongation factor EFG/EF2" evidence="3">
    <location>
        <begin position="42"/>
        <end position="131"/>
    </location>
</feature>
<protein>
    <recommendedName>
        <fullName evidence="3">Translation elongation factor EFG/EF2 domain-containing protein</fullName>
    </recommendedName>
</protein>
<dbReference type="Pfam" id="PF03764">
    <property type="entry name" value="EFG_IV"/>
    <property type="match status" value="1"/>
</dbReference>
<keyword evidence="1" id="KW-0547">Nucleotide-binding</keyword>
<name>A0ABT3XMZ6_9FLAO</name>
<reference evidence="4" key="1">
    <citation type="submission" date="2022-10" db="EMBL/GenBank/DDBJ databases">
        <title>Chryseobacterium sp. nov., a novel bacterial species.</title>
        <authorList>
            <person name="Cao Y."/>
        </authorList>
    </citation>
    <scope>NUCLEOTIDE SEQUENCE</scope>
    <source>
        <strain evidence="4">CCTCC AB2015118</strain>
    </source>
</reference>
<dbReference type="EMBL" id="JAOVZW010000003">
    <property type="protein sequence ID" value="MCX8523021.1"/>
    <property type="molecule type" value="Genomic_DNA"/>
</dbReference>
<dbReference type="InterPro" id="IPR014721">
    <property type="entry name" value="Ribsml_uS5_D2-typ_fold_subgr"/>
</dbReference>
<evidence type="ECO:0000259" key="3">
    <source>
        <dbReference type="Pfam" id="PF03764"/>
    </source>
</evidence>
<dbReference type="InterPro" id="IPR005517">
    <property type="entry name" value="Transl_elong_EFG/EF2_IV"/>
</dbReference>
<keyword evidence="2" id="KW-0342">GTP-binding</keyword>
<keyword evidence="5" id="KW-1185">Reference proteome</keyword>
<dbReference type="Gene3D" id="3.30.230.10">
    <property type="match status" value="1"/>
</dbReference>
<comment type="caution">
    <text evidence="4">The sequence shown here is derived from an EMBL/GenBank/DDBJ whole genome shotgun (WGS) entry which is preliminary data.</text>
</comment>
<evidence type="ECO:0000313" key="4">
    <source>
        <dbReference type="EMBL" id="MCX8523021.1"/>
    </source>
</evidence>
<organism evidence="4 5">
    <name type="scientific">Chryseobacterium formosus</name>
    <dbReference type="NCBI Taxonomy" id="1537363"/>
    <lineage>
        <taxon>Bacteria</taxon>
        <taxon>Pseudomonadati</taxon>
        <taxon>Bacteroidota</taxon>
        <taxon>Flavobacteriia</taxon>
        <taxon>Flavobacteriales</taxon>
        <taxon>Weeksellaceae</taxon>
        <taxon>Chryseobacterium group</taxon>
        <taxon>Chryseobacterium</taxon>
    </lineage>
</organism>
<evidence type="ECO:0000256" key="1">
    <source>
        <dbReference type="ARBA" id="ARBA00022741"/>
    </source>
</evidence>